<proteinExistence type="predicted"/>
<dbReference type="Gene3D" id="3.90.550.10">
    <property type="entry name" value="Spore Coat Polysaccharide Biosynthesis Protein SpsA, Chain A"/>
    <property type="match status" value="1"/>
</dbReference>
<dbReference type="EMBL" id="MT142152">
    <property type="protein sequence ID" value="QJA75263.1"/>
    <property type="molecule type" value="Genomic_DNA"/>
</dbReference>
<evidence type="ECO:0000313" key="1">
    <source>
        <dbReference type="EMBL" id="QJA53380.1"/>
    </source>
</evidence>
<dbReference type="EMBL" id="MT144417">
    <property type="protein sequence ID" value="QJA53380.1"/>
    <property type="molecule type" value="Genomic_DNA"/>
</dbReference>
<dbReference type="InterPro" id="IPR029044">
    <property type="entry name" value="Nucleotide-diphossugar_trans"/>
</dbReference>
<gene>
    <name evidence="2" type="ORF">MM415A01838_0003</name>
    <name evidence="1" type="ORF">TM448A03483_0009</name>
</gene>
<reference evidence="1" key="1">
    <citation type="submission" date="2020-03" db="EMBL/GenBank/DDBJ databases">
        <title>The deep terrestrial virosphere.</title>
        <authorList>
            <person name="Holmfeldt K."/>
            <person name="Nilsson E."/>
            <person name="Simone D."/>
            <person name="Lopez-Fernandez M."/>
            <person name="Wu X."/>
            <person name="de Brujin I."/>
            <person name="Lundin D."/>
            <person name="Andersson A."/>
            <person name="Bertilsson S."/>
            <person name="Dopson M."/>
        </authorList>
    </citation>
    <scope>NUCLEOTIDE SEQUENCE</scope>
    <source>
        <strain evidence="2">MM415A01838</strain>
        <strain evidence="1">TM448A03483</strain>
    </source>
</reference>
<evidence type="ECO:0000313" key="2">
    <source>
        <dbReference type="EMBL" id="QJA75263.1"/>
    </source>
</evidence>
<sequence>MESKGIIMFNRGEKCLVRAIVCLYSLRKYYDGKVTFFLETPYPKEFDDVCKYFNVDIVHNEEKHELKTLVRKTDMFGNPPYDRTLWLDSDTVVVGKLDEMFDYLDNYDIAIPLFAGWVSSGRHISARINRFKGIIEDKYIEESLKDHPAVNTGVLSFKKSDKWKKFVEDWVRMADQGSKKHIFISDEVSFQVLYPNIKDWGLKCFIAPTNFNVSVLHDHGQSKDPRVIHFHGQKSVLSVPSCDIFKSTLKIMCDSNIANINSFLKYADKRLAEYLRRTNDPNFVDTTIVTACDPKYVSALAQTFPNWRKYKKIDKYPVIVFVNGMELNDTRLDFLRLPNVQLIPWSKEKDLDDVTDHREEMLSAFVFGPARYVKTEYWLKLDADSYATDDRSFITNEMKQYAFCGHKWWYSRPAHIKALDEWAKGHWKRKLRKAKPMIEDGRIEGRRFYHNTKRTISFIQLHKTRFTKFCVGLLKKRRLPVPSQDSFMYFVANRFAPETIGIMNFKRDYGFVQGRCKEKIIQFSC</sequence>
<accession>A0A6H2A1Q8</accession>
<name>A0A6H2A1Q8_9ZZZZ</name>
<protein>
    <submittedName>
        <fullName evidence="1">Uncharacterized protein</fullName>
    </submittedName>
</protein>
<dbReference type="AlphaFoldDB" id="A0A6H2A1Q8"/>
<dbReference type="SUPFAM" id="SSF53448">
    <property type="entry name" value="Nucleotide-diphospho-sugar transferases"/>
    <property type="match status" value="1"/>
</dbReference>
<organism evidence="1">
    <name type="scientific">viral metagenome</name>
    <dbReference type="NCBI Taxonomy" id="1070528"/>
    <lineage>
        <taxon>unclassified sequences</taxon>
        <taxon>metagenomes</taxon>
        <taxon>organismal metagenomes</taxon>
    </lineage>
</organism>